<dbReference type="GO" id="GO:0003729">
    <property type="term" value="F:mRNA binding"/>
    <property type="evidence" value="ECO:0007669"/>
    <property type="project" value="TreeGrafter"/>
</dbReference>
<dbReference type="Pfam" id="PF01253">
    <property type="entry name" value="SUI1"/>
    <property type="match status" value="1"/>
</dbReference>
<comment type="subunit">
    <text evidence="2">Interacts with the 40S ribosomal subunit.</text>
</comment>
<protein>
    <recommendedName>
        <fullName evidence="3">Translation machinery-associated protein 22</fullName>
    </recommendedName>
</protein>
<name>A0A9P6YLV0_RHIOR</name>
<evidence type="ECO:0000313" key="5">
    <source>
        <dbReference type="EMBL" id="KAG1551958.1"/>
    </source>
</evidence>
<dbReference type="OrthoDB" id="277199at2759"/>
<dbReference type="SUPFAM" id="SSF55159">
    <property type="entry name" value="eIF1-like"/>
    <property type="match status" value="1"/>
</dbReference>
<gene>
    <name evidence="5" type="ORF">G6F51_001526</name>
</gene>
<evidence type="ECO:0000256" key="3">
    <source>
        <dbReference type="ARBA" id="ARBA00020058"/>
    </source>
</evidence>
<organism evidence="5 6">
    <name type="scientific">Rhizopus oryzae</name>
    <name type="common">Mucormycosis agent</name>
    <name type="synonym">Rhizopus arrhizus var. delemar</name>
    <dbReference type="NCBI Taxonomy" id="64495"/>
    <lineage>
        <taxon>Eukaryota</taxon>
        <taxon>Fungi</taxon>
        <taxon>Fungi incertae sedis</taxon>
        <taxon>Mucoromycota</taxon>
        <taxon>Mucoromycotina</taxon>
        <taxon>Mucoromycetes</taxon>
        <taxon>Mucorales</taxon>
        <taxon>Mucorineae</taxon>
        <taxon>Rhizopodaceae</taxon>
        <taxon>Rhizopus</taxon>
    </lineage>
</organism>
<reference evidence="5" key="1">
    <citation type="journal article" date="2020" name="Microb. Genom.">
        <title>Genetic diversity of clinical and environmental Mucorales isolates obtained from an investigation of mucormycosis cases among solid organ transplant recipients.</title>
        <authorList>
            <person name="Nguyen M.H."/>
            <person name="Kaul D."/>
            <person name="Muto C."/>
            <person name="Cheng S.J."/>
            <person name="Richter R.A."/>
            <person name="Bruno V.M."/>
            <person name="Liu G."/>
            <person name="Beyhan S."/>
            <person name="Sundermann A.J."/>
            <person name="Mounaud S."/>
            <person name="Pasculle A.W."/>
            <person name="Nierman W.C."/>
            <person name="Driscoll E."/>
            <person name="Cumbie R."/>
            <person name="Clancy C.J."/>
            <person name="Dupont C.L."/>
        </authorList>
    </citation>
    <scope>NUCLEOTIDE SEQUENCE</scope>
    <source>
        <strain evidence="5">GL16</strain>
    </source>
</reference>
<feature type="domain" description="SUI1" evidence="4">
    <location>
        <begin position="25"/>
        <end position="96"/>
    </location>
</feature>
<dbReference type="EMBL" id="JAANIT010000115">
    <property type="protein sequence ID" value="KAG1551958.1"/>
    <property type="molecule type" value="Genomic_DNA"/>
</dbReference>
<dbReference type="GO" id="GO:0001731">
    <property type="term" value="P:formation of translation preinitiation complex"/>
    <property type="evidence" value="ECO:0007669"/>
    <property type="project" value="TreeGrafter"/>
</dbReference>
<dbReference type="GO" id="GO:0003743">
    <property type="term" value="F:translation initiation factor activity"/>
    <property type="evidence" value="ECO:0007669"/>
    <property type="project" value="InterPro"/>
</dbReference>
<evidence type="ECO:0000256" key="2">
    <source>
        <dbReference type="ARBA" id="ARBA00011742"/>
    </source>
</evidence>
<dbReference type="PANTHER" id="PTHR12789:SF0">
    <property type="entry name" value="DENSITY-REGULATED PROTEIN"/>
    <property type="match status" value="1"/>
</dbReference>
<comment type="caution">
    <text evidence="5">The sequence shown here is derived from an EMBL/GenBank/DDBJ whole genome shotgun (WGS) entry which is preliminary data.</text>
</comment>
<dbReference type="InterPro" id="IPR036877">
    <property type="entry name" value="SUI1_dom_sf"/>
</dbReference>
<dbReference type="InterPro" id="IPR046447">
    <property type="entry name" value="DENR_C"/>
</dbReference>
<evidence type="ECO:0000259" key="4">
    <source>
        <dbReference type="PROSITE" id="PS50296"/>
    </source>
</evidence>
<comment type="similarity">
    <text evidence="1">Belongs to the DENR family.</text>
</comment>
<dbReference type="AlphaFoldDB" id="A0A9P6YLV0"/>
<dbReference type="PROSITE" id="PS50296">
    <property type="entry name" value="SUI1"/>
    <property type="match status" value="1"/>
</dbReference>
<dbReference type="PANTHER" id="PTHR12789">
    <property type="entry name" value="DENSITY-REGULATED PROTEIN HOMOLOG"/>
    <property type="match status" value="1"/>
</dbReference>
<dbReference type="GO" id="GO:0002188">
    <property type="term" value="P:translation reinitiation"/>
    <property type="evidence" value="ECO:0007669"/>
    <property type="project" value="TreeGrafter"/>
</dbReference>
<evidence type="ECO:0000313" key="6">
    <source>
        <dbReference type="Proteomes" id="UP000717996"/>
    </source>
</evidence>
<dbReference type="Proteomes" id="UP000717996">
    <property type="component" value="Unassembled WGS sequence"/>
</dbReference>
<sequence>MVKDKSAKLEAKLEREIKKKMASRVIIKRNERNKRKCVTSIYGLDIFGVDLKKAAKMFANRFACGSSVAKNNQGQDEIVVQGDFSDELYQLILSNWPNVPEENIDKIEEKKKKKSES</sequence>
<dbReference type="CDD" id="cd11607">
    <property type="entry name" value="DENR_C"/>
    <property type="match status" value="1"/>
</dbReference>
<evidence type="ECO:0000256" key="1">
    <source>
        <dbReference type="ARBA" id="ARBA00007514"/>
    </source>
</evidence>
<proteinExistence type="inferred from homology"/>
<accession>A0A9P6YLV0</accession>
<dbReference type="InterPro" id="IPR001950">
    <property type="entry name" value="SUI1"/>
</dbReference>
<dbReference type="InterPro" id="IPR050318">
    <property type="entry name" value="DENR/SUI1_TIF"/>
</dbReference>
<dbReference type="Gene3D" id="3.30.780.10">
    <property type="entry name" value="SUI1-like domain"/>
    <property type="match status" value="1"/>
</dbReference>